<feature type="domain" description="Reverse transcriptase zinc-binding" evidence="2">
    <location>
        <begin position="55"/>
        <end position="151"/>
    </location>
</feature>
<dbReference type="GO" id="GO:0003676">
    <property type="term" value="F:nucleic acid binding"/>
    <property type="evidence" value="ECO:0007669"/>
    <property type="project" value="InterPro"/>
</dbReference>
<evidence type="ECO:0000313" key="3">
    <source>
        <dbReference type="EMBL" id="CAL1372382.1"/>
    </source>
</evidence>
<sequence length="397" mass="45274">MILPEGGDPPVADVICQKLSQWFDPPSCKAIKIIPIPRQNVEDKLIWHDTADGVFTVKSTYHLAVTLDKRRDGWKATVSWMDKASWIRLWNANIPPKLKVFVWRILNRILPTTEALISRRVPVLPRCPVCWESPETMEHLFLDCPVARALWDYSGLEYIGEGLARHTFPLFLKNVMALIHQPQLFMAVVAILWQIWRSRNWVVFEGKQFGFPALMRQFHQQYEEWIRLPVDKVLQSPAQVGGCRRLGEIGGVVCMWDGAIRPESHSAGGIVLLSPAREVLMVKGVQFPLLGDPMTVELLVLREAVSWCLANGFTNVLFEGDAKVIIDKLNQGDVRDNRVGAVLEEVLQHFRTHPGLRVRFVGRSSNRVAHMVARKALSLYPIMNRGFNYQGWLSSRM</sequence>
<dbReference type="AlphaFoldDB" id="A0AAV2DGG3"/>
<organism evidence="3 4">
    <name type="scientific">Linum trigynum</name>
    <dbReference type="NCBI Taxonomy" id="586398"/>
    <lineage>
        <taxon>Eukaryota</taxon>
        <taxon>Viridiplantae</taxon>
        <taxon>Streptophyta</taxon>
        <taxon>Embryophyta</taxon>
        <taxon>Tracheophyta</taxon>
        <taxon>Spermatophyta</taxon>
        <taxon>Magnoliopsida</taxon>
        <taxon>eudicotyledons</taxon>
        <taxon>Gunneridae</taxon>
        <taxon>Pentapetalae</taxon>
        <taxon>rosids</taxon>
        <taxon>fabids</taxon>
        <taxon>Malpighiales</taxon>
        <taxon>Linaceae</taxon>
        <taxon>Linum</taxon>
    </lineage>
</organism>
<dbReference type="InterPro" id="IPR036397">
    <property type="entry name" value="RNaseH_sf"/>
</dbReference>
<accession>A0AAV2DGG3</accession>
<dbReference type="CDD" id="cd06222">
    <property type="entry name" value="RNase_H_like"/>
    <property type="match status" value="1"/>
</dbReference>
<dbReference type="Pfam" id="PF13966">
    <property type="entry name" value="zf-RVT"/>
    <property type="match status" value="1"/>
</dbReference>
<evidence type="ECO:0000313" key="4">
    <source>
        <dbReference type="Proteomes" id="UP001497516"/>
    </source>
</evidence>
<gene>
    <name evidence="3" type="ORF">LTRI10_LOCUS14395</name>
</gene>
<reference evidence="3 4" key="1">
    <citation type="submission" date="2024-04" db="EMBL/GenBank/DDBJ databases">
        <authorList>
            <person name="Fracassetti M."/>
        </authorList>
    </citation>
    <scope>NUCLEOTIDE SEQUENCE [LARGE SCALE GENOMIC DNA]</scope>
</reference>
<evidence type="ECO:0008006" key="5">
    <source>
        <dbReference type="Google" id="ProtNLM"/>
    </source>
</evidence>
<dbReference type="Pfam" id="PF13456">
    <property type="entry name" value="RVT_3"/>
    <property type="match status" value="1"/>
</dbReference>
<evidence type="ECO:0000259" key="1">
    <source>
        <dbReference type="Pfam" id="PF13456"/>
    </source>
</evidence>
<name>A0AAV2DGG3_9ROSI</name>
<dbReference type="InterPro" id="IPR002156">
    <property type="entry name" value="RNaseH_domain"/>
</dbReference>
<dbReference type="EMBL" id="OZ034815">
    <property type="protein sequence ID" value="CAL1372382.1"/>
    <property type="molecule type" value="Genomic_DNA"/>
</dbReference>
<dbReference type="PANTHER" id="PTHR47074:SF48">
    <property type="entry name" value="POLYNUCLEOTIDYL TRANSFERASE, RIBONUCLEASE H-LIKE SUPERFAMILY PROTEIN"/>
    <property type="match status" value="1"/>
</dbReference>
<proteinExistence type="predicted"/>
<protein>
    <recommendedName>
        <fullName evidence="5">Reverse transcriptase zinc-binding domain-containing protein</fullName>
    </recommendedName>
</protein>
<evidence type="ECO:0000259" key="2">
    <source>
        <dbReference type="Pfam" id="PF13966"/>
    </source>
</evidence>
<keyword evidence="4" id="KW-1185">Reference proteome</keyword>
<dbReference type="Proteomes" id="UP001497516">
    <property type="component" value="Chromosome 2"/>
</dbReference>
<dbReference type="InterPro" id="IPR026960">
    <property type="entry name" value="RVT-Znf"/>
</dbReference>
<dbReference type="GO" id="GO:0004523">
    <property type="term" value="F:RNA-DNA hybrid ribonuclease activity"/>
    <property type="evidence" value="ECO:0007669"/>
    <property type="project" value="InterPro"/>
</dbReference>
<dbReference type="Gene3D" id="3.30.420.10">
    <property type="entry name" value="Ribonuclease H-like superfamily/Ribonuclease H"/>
    <property type="match status" value="1"/>
</dbReference>
<dbReference type="PANTHER" id="PTHR47074">
    <property type="entry name" value="BNAC02G40300D PROTEIN"/>
    <property type="match status" value="1"/>
</dbReference>
<feature type="domain" description="RNase H type-1" evidence="1">
    <location>
        <begin position="263"/>
        <end position="376"/>
    </location>
</feature>
<dbReference type="InterPro" id="IPR052929">
    <property type="entry name" value="RNase_H-like_EbsB-rel"/>
</dbReference>
<dbReference type="InterPro" id="IPR044730">
    <property type="entry name" value="RNase_H-like_dom_plant"/>
</dbReference>